<dbReference type="Proteomes" id="UP001589589">
    <property type="component" value="Unassembled WGS sequence"/>
</dbReference>
<dbReference type="EMBL" id="JBHMEX010000013">
    <property type="protein sequence ID" value="MFB9063213.1"/>
    <property type="molecule type" value="Genomic_DNA"/>
</dbReference>
<evidence type="ECO:0000313" key="1">
    <source>
        <dbReference type="EMBL" id="MFB9063213.1"/>
    </source>
</evidence>
<protein>
    <recommendedName>
        <fullName evidence="3">Thymidylate kinase</fullName>
    </recommendedName>
</protein>
<sequence length="154" mass="17754">MRLAIIIEGTQNSGKTSTIKELIKLFGFKNLKQMKAGWQQIFLNPIFKSLRISFYCIPASPTETDIPLSKRFEEWEYLPEMIILAEQTSGRHHASTIAFLTANHYNIKVFPINNSIGVNHWERFDNSTKNSKLSKRVDDITDFIKSFIKTNSIV</sequence>
<dbReference type="RefSeq" id="WP_290266048.1">
    <property type="nucleotide sequence ID" value="NZ_JAUFQQ010000005.1"/>
</dbReference>
<comment type="caution">
    <text evidence="1">The sequence shown here is derived from an EMBL/GenBank/DDBJ whole genome shotgun (WGS) entry which is preliminary data.</text>
</comment>
<proteinExistence type="predicted"/>
<evidence type="ECO:0008006" key="3">
    <source>
        <dbReference type="Google" id="ProtNLM"/>
    </source>
</evidence>
<reference evidence="1 2" key="1">
    <citation type="submission" date="2024-09" db="EMBL/GenBank/DDBJ databases">
        <authorList>
            <person name="Sun Q."/>
            <person name="Mori K."/>
        </authorList>
    </citation>
    <scope>NUCLEOTIDE SEQUENCE [LARGE SCALE GENOMIC DNA]</scope>
    <source>
        <strain evidence="1 2">CECT 7908</strain>
    </source>
</reference>
<evidence type="ECO:0000313" key="2">
    <source>
        <dbReference type="Proteomes" id="UP001589589"/>
    </source>
</evidence>
<organism evidence="1 2">
    <name type="scientific">Flavobacterium branchiarum</name>
    <dbReference type="NCBI Taxonomy" id="1114870"/>
    <lineage>
        <taxon>Bacteria</taxon>
        <taxon>Pseudomonadati</taxon>
        <taxon>Bacteroidota</taxon>
        <taxon>Flavobacteriia</taxon>
        <taxon>Flavobacteriales</taxon>
        <taxon>Flavobacteriaceae</taxon>
        <taxon>Flavobacterium</taxon>
    </lineage>
</organism>
<keyword evidence="2" id="KW-1185">Reference proteome</keyword>
<name>A0ABV5FI37_9FLAO</name>
<gene>
    <name evidence="1" type="ORF">ACFFUQ_04200</name>
</gene>
<accession>A0ABV5FI37</accession>